<dbReference type="Proteomes" id="UP000003843">
    <property type="component" value="Unassembled WGS sequence"/>
</dbReference>
<accession>D0W8J6</accession>
<reference evidence="1 2" key="1">
    <citation type="submission" date="2009-10" db="EMBL/GenBank/DDBJ databases">
        <authorList>
            <person name="Weinstock G."/>
            <person name="Sodergren E."/>
            <person name="Clifton S."/>
            <person name="Fulton L."/>
            <person name="Fulton B."/>
            <person name="Courtney L."/>
            <person name="Fronick C."/>
            <person name="Harrison M."/>
            <person name="Strong C."/>
            <person name="Farmer C."/>
            <person name="Delahaunty K."/>
            <person name="Markovic C."/>
            <person name="Hall O."/>
            <person name="Minx P."/>
            <person name="Tomlinson C."/>
            <person name="Mitreva M."/>
            <person name="Nelson J."/>
            <person name="Hou S."/>
            <person name="Wollam A."/>
            <person name="Pepin K.H."/>
            <person name="Johnson M."/>
            <person name="Bhonagiri V."/>
            <person name="Nash W.E."/>
            <person name="Warren W."/>
            <person name="Chinwalla A."/>
            <person name="Mardis E.R."/>
            <person name="Wilson R.K."/>
        </authorList>
    </citation>
    <scope>NUCLEOTIDE SEQUENCE [LARGE SCALE GENOMIC DNA]</scope>
    <source>
        <strain evidence="1 2">ATCC 23970</strain>
    </source>
</reference>
<dbReference type="AlphaFoldDB" id="D0W8J6"/>
<gene>
    <name evidence="1" type="ORF">NEILACOT_03850</name>
</gene>
<dbReference type="EMBL" id="ACEQ02000008">
    <property type="protein sequence ID" value="EEZ76127.1"/>
    <property type="molecule type" value="Genomic_DNA"/>
</dbReference>
<sequence length="43" mass="4854">MPSEAARTFRRHCKPPAAFPHRLLPVLGNHRFSLTIAESEPTL</sequence>
<evidence type="ECO:0000313" key="1">
    <source>
        <dbReference type="EMBL" id="EEZ76127.1"/>
    </source>
</evidence>
<name>D0W8J6_NEILA</name>
<proteinExistence type="predicted"/>
<evidence type="ECO:0000313" key="2">
    <source>
        <dbReference type="Proteomes" id="UP000003843"/>
    </source>
</evidence>
<protein>
    <submittedName>
        <fullName evidence="1">Uncharacterized protein</fullName>
    </submittedName>
</protein>
<comment type="caution">
    <text evidence="1">The sequence shown here is derived from an EMBL/GenBank/DDBJ whole genome shotgun (WGS) entry which is preliminary data.</text>
</comment>
<organism evidence="1 2">
    <name type="scientific">Neisseria lactamica ATCC 23970</name>
    <dbReference type="NCBI Taxonomy" id="546265"/>
    <lineage>
        <taxon>Bacteria</taxon>
        <taxon>Pseudomonadati</taxon>
        <taxon>Pseudomonadota</taxon>
        <taxon>Betaproteobacteria</taxon>
        <taxon>Neisseriales</taxon>
        <taxon>Neisseriaceae</taxon>
        <taxon>Neisseria</taxon>
    </lineage>
</organism>
<dbReference type="RefSeq" id="WP_003708397.1">
    <property type="nucleotide sequence ID" value="NZ_KN046803.1"/>
</dbReference>